<feature type="coiled-coil region" evidence="1">
    <location>
        <begin position="201"/>
        <end position="315"/>
    </location>
</feature>
<dbReference type="VEuPathDB" id="MicrosporidiaDB:HERIO_1248"/>
<reference evidence="2 3" key="1">
    <citation type="journal article" date="2017" name="Environ. Microbiol.">
        <title>Decay of the glycolytic pathway and adaptation to intranuclear parasitism within Enterocytozoonidae microsporidia.</title>
        <authorList>
            <person name="Wiredu Boakye D."/>
            <person name="Jaroenlak P."/>
            <person name="Prachumwat A."/>
            <person name="Williams T.A."/>
            <person name="Bateman K.S."/>
            <person name="Itsathitphaisarn O."/>
            <person name="Sritunyalucksana K."/>
            <person name="Paszkiewicz K.H."/>
            <person name="Moore K.A."/>
            <person name="Stentiford G.D."/>
            <person name="Williams B.A."/>
        </authorList>
    </citation>
    <scope>NUCLEOTIDE SEQUENCE [LARGE SCALE GENOMIC DNA]</scope>
    <source>
        <strain evidence="2 3">GB1</strain>
    </source>
</reference>
<dbReference type="AlphaFoldDB" id="A0A1X0QAN3"/>
<dbReference type="Proteomes" id="UP000192356">
    <property type="component" value="Unassembled WGS sequence"/>
</dbReference>
<feature type="coiled-coil region" evidence="1">
    <location>
        <begin position="416"/>
        <end position="464"/>
    </location>
</feature>
<organism evidence="2 3">
    <name type="scientific">Hepatospora eriocheir</name>
    <dbReference type="NCBI Taxonomy" id="1081669"/>
    <lineage>
        <taxon>Eukaryota</taxon>
        <taxon>Fungi</taxon>
        <taxon>Fungi incertae sedis</taxon>
        <taxon>Microsporidia</taxon>
        <taxon>Hepatosporidae</taxon>
        <taxon>Hepatospora</taxon>
    </lineage>
</organism>
<dbReference type="VEuPathDB" id="MicrosporidiaDB:A0H76_950"/>
<keyword evidence="3" id="KW-1185">Reference proteome</keyword>
<sequence>MNYRKERDVKDVEVQFNDIKETNKVELETSGSNLNKGLESVSENVKIEEDLKVEENLKNENVKKIKFANVEAEKIQGDKSFTDCKIKENSVSINEDRSFVEIPFVIKKEESFQDKQIINLDEIRENLNQLKEGMNIYTNQFVEFKGYFIDEINNLVNEYHEELKLKDVEIDSITKLHKLELVDKEDKLKDEYDNVISEMNKGKLEEKIEILNKTIDLLKDADVRYEKLRKSINILGNKYETFKEKYLNLKEMNEKIENENKKLQICLDEKEDDISDMMVKLTHSAHKSKMNLDAIDFLNKEKEGYMIKHNNLINENNVLKDKIKVIKQFNVNDLVSEILEIQMKIQELNGGFIKIKENNEYLCNRNKDLESLTCQLNVELKSTTEHLRVENDKIVSLKTEIINDLNEKHLKASELINKQKSVIESLREERENYLKEKDLKDSYIKKLEENYQKEITKSDKYLEMLCKTDLEQNKNKSVMNLDLDDILDENK</sequence>
<evidence type="ECO:0000313" key="2">
    <source>
        <dbReference type="EMBL" id="ORD96827.1"/>
    </source>
</evidence>
<evidence type="ECO:0000256" key="1">
    <source>
        <dbReference type="SAM" id="Coils"/>
    </source>
</evidence>
<name>A0A1X0QAN3_9MICR</name>
<gene>
    <name evidence="2" type="ORF">HERIO_1248</name>
</gene>
<protein>
    <submittedName>
        <fullName evidence="2">Uncharacterized protein</fullName>
    </submittedName>
</protein>
<evidence type="ECO:0000313" key="3">
    <source>
        <dbReference type="Proteomes" id="UP000192356"/>
    </source>
</evidence>
<proteinExistence type="predicted"/>
<keyword evidence="1" id="KW-0175">Coiled coil</keyword>
<comment type="caution">
    <text evidence="2">The sequence shown here is derived from an EMBL/GenBank/DDBJ whole genome shotgun (WGS) entry which is preliminary data.</text>
</comment>
<accession>A0A1X0QAN3</accession>
<dbReference type="EMBL" id="LVKB01000059">
    <property type="protein sequence ID" value="ORD96827.1"/>
    <property type="molecule type" value="Genomic_DNA"/>
</dbReference>